<evidence type="ECO:0000313" key="3">
    <source>
        <dbReference type="Proteomes" id="UP001217838"/>
    </source>
</evidence>
<dbReference type="Proteomes" id="UP001217838">
    <property type="component" value="Unassembled WGS sequence"/>
</dbReference>
<evidence type="ECO:0000256" key="1">
    <source>
        <dbReference type="SAM" id="MobiDB-lite"/>
    </source>
</evidence>
<gene>
    <name evidence="2" type="ORF">POL58_22720</name>
</gene>
<sequence length="65" mass="6988">MIGDASRQGLDDERIIAPAIEVVGRGPVSPGEQCERNGRIAAANFFGINQRPPPPPPPAKKSRRK</sequence>
<accession>A0ABT5B8Y0</accession>
<name>A0ABT5B8Y0_9BACT</name>
<keyword evidence="3" id="KW-1185">Reference proteome</keyword>
<reference evidence="2 3" key="1">
    <citation type="submission" date="2022-11" db="EMBL/GenBank/DDBJ databases">
        <title>Minimal conservation of predation-associated metabolite biosynthetic gene clusters underscores biosynthetic potential of Myxococcota including descriptions for ten novel species: Archangium lansinium sp. nov., Myxococcus landrumus sp. nov., Nannocystis bai.</title>
        <authorList>
            <person name="Ahearne A."/>
            <person name="Stevens C."/>
            <person name="Dowd S."/>
        </authorList>
    </citation>
    <scope>NUCLEOTIDE SEQUENCE [LARGE SCALE GENOMIC DNA]</scope>
    <source>
        <strain evidence="2 3">NCELM</strain>
    </source>
</reference>
<proteinExistence type="predicted"/>
<organism evidence="2 3">
    <name type="scientific">Nannocystis radixulma</name>
    <dbReference type="NCBI Taxonomy" id="2995305"/>
    <lineage>
        <taxon>Bacteria</taxon>
        <taxon>Pseudomonadati</taxon>
        <taxon>Myxococcota</taxon>
        <taxon>Polyangia</taxon>
        <taxon>Nannocystales</taxon>
        <taxon>Nannocystaceae</taxon>
        <taxon>Nannocystis</taxon>
    </lineage>
</organism>
<evidence type="ECO:0000313" key="2">
    <source>
        <dbReference type="EMBL" id="MDC0670588.1"/>
    </source>
</evidence>
<dbReference type="EMBL" id="JAQNDN010000013">
    <property type="protein sequence ID" value="MDC0670588.1"/>
    <property type="molecule type" value="Genomic_DNA"/>
</dbReference>
<dbReference type="RefSeq" id="WP_272000405.1">
    <property type="nucleotide sequence ID" value="NZ_JAQNDN010000013.1"/>
</dbReference>
<feature type="region of interest" description="Disordered" evidence="1">
    <location>
        <begin position="44"/>
        <end position="65"/>
    </location>
</feature>
<protein>
    <submittedName>
        <fullName evidence="2">Uncharacterized protein</fullName>
    </submittedName>
</protein>
<comment type="caution">
    <text evidence="2">The sequence shown here is derived from an EMBL/GenBank/DDBJ whole genome shotgun (WGS) entry which is preliminary data.</text>
</comment>